<proteinExistence type="predicted"/>
<dbReference type="SUPFAM" id="SSF48452">
    <property type="entry name" value="TPR-like"/>
    <property type="match status" value="1"/>
</dbReference>
<name>A0A975B475_9BACT</name>
<dbReference type="SUPFAM" id="SSF52540">
    <property type="entry name" value="P-loop containing nucleoside triphosphate hydrolases"/>
    <property type="match status" value="1"/>
</dbReference>
<organism evidence="2 3">
    <name type="scientific">Desulfonema limicola</name>
    <dbReference type="NCBI Taxonomy" id="45656"/>
    <lineage>
        <taxon>Bacteria</taxon>
        <taxon>Pseudomonadati</taxon>
        <taxon>Thermodesulfobacteriota</taxon>
        <taxon>Desulfobacteria</taxon>
        <taxon>Desulfobacterales</taxon>
        <taxon>Desulfococcaceae</taxon>
        <taxon>Desulfonema</taxon>
    </lineage>
</organism>
<sequence>MHNNYELKPDLTSEDFVGRDDLMRVIHLATKDRNKLRIINVQGEGGVGKTSVLREVRKKYGKDTNHSLFVTNLIDFFDISARFRRGFMLRLIEELKPDNANGELTALYEKVIKDMEKYFMADISGASHEQFKEKRNELISSFKVFYNKLAFYYRIIILIDTFELVQHIFGNWLAKFLSQRENTVIIICGRKNKKWQNSILKFAEEKHITYYELEKFNQQDTEELFNISEAGKKLDAQEREKLWLLSNGRPVLLTLALDWREIYGVSINSLTETSGKYSLNQLQAFSETELKNVREAFEAELMQRFMGLKDHDNAINLMAVINKDFTADMLVFFLGIKEDEAEKVLENIARWTFMKSHIAKKSFQLHDLIRDLIIKHVWPKLDPSRQLRQKYYKKAVKYYNNLIEQVKEKEQKKLKEKNGNDQAQEYKLNYELIKLKHEYTLLKIQRTYYDLLSDYDEAVIRYRYFFVDLVWARDRVFYDLIREERKNACYMLGKDYPELQEKMENARIQIVAEGQFDSGLNILNKEILTYVNKESDPLLYALILLYQGIAHNYKGDDSRKSEKLLKQSISILEGIKNKTYPVNRALGRAYTNLGYLYYSTIKLTKAIDAYKKALKYSKKSNQDSLVAAIKNDMAFVYARFGDCGLARLLCNDGLKIRELLGMQYHTGLSYSMMGRVEYFDRKYESGIYYCSIALRIFERIADVRGLALAHRAMGANLISSGLEKESVAIFNNAERHLKESYKYFTEKEIQPEPVYLIEISEYFGLLYQDWGTIIKKTKPNDSSIKDFYEKAEIWFNKAIEQARKSKYEWAEAHLLERLFSFYFVHMNKKDSVDRLLKEIENIMKKNIPSSLFISVEQVKPVPIDEDIIEEKEYLYILGRLYRGRARLAYSDYQDKRDANLLKIIAVYYTLACVFIEKFASNSAGMGFTLTEMKSILDDLDMENISDFHEHVKKALKEYNLERYSMILKWIDKCTGL</sequence>
<dbReference type="Gene3D" id="3.40.50.300">
    <property type="entry name" value="P-loop containing nucleotide triphosphate hydrolases"/>
    <property type="match status" value="1"/>
</dbReference>
<dbReference type="KEGG" id="dli:dnl_06900"/>
<evidence type="ECO:0000313" key="3">
    <source>
        <dbReference type="Proteomes" id="UP000663720"/>
    </source>
</evidence>
<keyword evidence="1" id="KW-0802">TPR repeat</keyword>
<feature type="repeat" description="TPR" evidence="1">
    <location>
        <begin position="587"/>
        <end position="620"/>
    </location>
</feature>
<dbReference type="RefSeq" id="WP_207690322.1">
    <property type="nucleotide sequence ID" value="NZ_CP061799.1"/>
</dbReference>
<dbReference type="InterPro" id="IPR019734">
    <property type="entry name" value="TPR_rpt"/>
</dbReference>
<reference evidence="2" key="1">
    <citation type="journal article" date="2021" name="Microb. Physiol.">
        <title>Proteogenomic Insights into the Physiology of Marine, Sulfate-Reducing, Filamentous Desulfonema limicola and Desulfonema magnum.</title>
        <authorList>
            <person name="Schnaars V."/>
            <person name="Wohlbrand L."/>
            <person name="Scheve S."/>
            <person name="Hinrichs C."/>
            <person name="Reinhardt R."/>
            <person name="Rabus R."/>
        </authorList>
    </citation>
    <scope>NUCLEOTIDE SEQUENCE</scope>
    <source>
        <strain evidence="2">5ac10</strain>
    </source>
</reference>
<dbReference type="InterPro" id="IPR011990">
    <property type="entry name" value="TPR-like_helical_dom_sf"/>
</dbReference>
<evidence type="ECO:0000256" key="1">
    <source>
        <dbReference type="PROSITE-ProRule" id="PRU00339"/>
    </source>
</evidence>
<gene>
    <name evidence="2" type="ORF">dnl_06900</name>
</gene>
<dbReference type="SMART" id="SM00028">
    <property type="entry name" value="TPR"/>
    <property type="match status" value="3"/>
</dbReference>
<accession>A0A975B475</accession>
<keyword evidence="3" id="KW-1185">Reference proteome</keyword>
<dbReference type="Proteomes" id="UP000663720">
    <property type="component" value="Chromosome"/>
</dbReference>
<dbReference type="EMBL" id="CP061799">
    <property type="protein sequence ID" value="QTA78468.1"/>
    <property type="molecule type" value="Genomic_DNA"/>
</dbReference>
<dbReference type="Gene3D" id="1.25.40.10">
    <property type="entry name" value="Tetratricopeptide repeat domain"/>
    <property type="match status" value="2"/>
</dbReference>
<protein>
    <submittedName>
        <fullName evidence="2">P-loop and tetratricopeptide domains-containing</fullName>
    </submittedName>
</protein>
<dbReference type="AlphaFoldDB" id="A0A975B475"/>
<dbReference type="InterPro" id="IPR027417">
    <property type="entry name" value="P-loop_NTPase"/>
</dbReference>
<dbReference type="PROSITE" id="PS50005">
    <property type="entry name" value="TPR"/>
    <property type="match status" value="1"/>
</dbReference>
<evidence type="ECO:0000313" key="2">
    <source>
        <dbReference type="EMBL" id="QTA78468.1"/>
    </source>
</evidence>